<dbReference type="Pfam" id="PF24237">
    <property type="entry name" value="INO80E"/>
    <property type="match status" value="1"/>
</dbReference>
<feature type="region of interest" description="Disordered" evidence="1">
    <location>
        <begin position="64"/>
        <end position="113"/>
    </location>
</feature>
<protein>
    <submittedName>
        <fullName evidence="3">INO80 complex subunit E</fullName>
    </submittedName>
</protein>
<evidence type="ECO:0000259" key="2">
    <source>
        <dbReference type="Pfam" id="PF24237"/>
    </source>
</evidence>
<reference evidence="3" key="2">
    <citation type="submission" date="2025-09" db="UniProtKB">
        <authorList>
            <consortium name="Ensembl"/>
        </authorList>
    </citation>
    <scope>IDENTIFICATION</scope>
</reference>
<keyword evidence="4" id="KW-1185">Reference proteome</keyword>
<dbReference type="Proteomes" id="UP000694427">
    <property type="component" value="Unplaced"/>
</dbReference>
<dbReference type="GO" id="GO:0006338">
    <property type="term" value="P:chromatin remodeling"/>
    <property type="evidence" value="ECO:0007669"/>
    <property type="project" value="InterPro"/>
</dbReference>
<name>A0A8C1YE10_CYPCA</name>
<accession>A0A8C1YE10</accession>
<evidence type="ECO:0000313" key="4">
    <source>
        <dbReference type="Proteomes" id="UP000694427"/>
    </source>
</evidence>
<dbReference type="InterPro" id="IPR056515">
    <property type="entry name" value="INO80E_N"/>
</dbReference>
<dbReference type="Ensembl" id="ENSCCRT00010134984.1">
    <property type="protein sequence ID" value="ENSCCRP00010121534.1"/>
    <property type="gene ID" value="ENSCCRG00010053068.1"/>
</dbReference>
<dbReference type="InterPro" id="IPR026678">
    <property type="entry name" value="INO80E"/>
</dbReference>
<dbReference type="PANTHER" id="PTHR21812:SF1">
    <property type="entry name" value="INO80 COMPLEX SUBUNIT E"/>
    <property type="match status" value="1"/>
</dbReference>
<sequence>MNGQAEVEVDYKRKYKNLKRKLKFLVYEQECFQEELRRAQRKLLKVSRDKSFLLDRLLQYERVDEESSDSDATVSSDSDGEGARERDREAGKKRRSPGVPPVPSSSSPHLSFLSRSGAVPLQSSAPAQYLNTQDAREEISDDSPVAIPALYRETTDEAPSPHHNYPLLKWDALTAEFIRSSVIPMCSKTSGEMYVQIGVGGFNECMGKLLWSAVCCAASDGDGSFSVGLVKEGDMKVLSIEALEELIGVTGLFSGGCGEVGHQSEEELASLLKKKLNGIKTPNSDKQSEEHIGKHNSQETEMIEKVILEHDNGEAPSYISSLSSDMDIQESTNETERSESVLLYVLSSTVSFLYAPFSPVVNTVINLPFQLTYILQEDLAVLASVPGDSYTLVNNLASGVSSGILCVLNTLYQTGETSVCTVYSCLSPLAGSLFMAFQEGFIGTGTLALDTLGIMTGTVGKGFRIIRMILGSVWDQTVDYLCAVSSEMGNQVSTVGSGVGKLTWRSGRGVGHLLKIMLSIICGVVDNTISNVQEAFGGSSGESSELQTPELLKSEVVGE</sequence>
<feature type="compositionally biased region" description="Low complexity" evidence="1">
    <location>
        <begin position="104"/>
        <end position="113"/>
    </location>
</feature>
<reference evidence="3" key="1">
    <citation type="submission" date="2025-08" db="UniProtKB">
        <authorList>
            <consortium name="Ensembl"/>
        </authorList>
    </citation>
    <scope>IDENTIFICATION</scope>
</reference>
<feature type="region of interest" description="Disordered" evidence="1">
    <location>
        <begin position="536"/>
        <end position="559"/>
    </location>
</feature>
<organism evidence="3 4">
    <name type="scientific">Cyprinus carpio</name>
    <name type="common">Common carp</name>
    <dbReference type="NCBI Taxonomy" id="7962"/>
    <lineage>
        <taxon>Eukaryota</taxon>
        <taxon>Metazoa</taxon>
        <taxon>Chordata</taxon>
        <taxon>Craniata</taxon>
        <taxon>Vertebrata</taxon>
        <taxon>Euteleostomi</taxon>
        <taxon>Actinopterygii</taxon>
        <taxon>Neopterygii</taxon>
        <taxon>Teleostei</taxon>
        <taxon>Ostariophysi</taxon>
        <taxon>Cypriniformes</taxon>
        <taxon>Cyprinidae</taxon>
        <taxon>Cyprininae</taxon>
        <taxon>Cyprinus</taxon>
    </lineage>
</organism>
<dbReference type="AlphaFoldDB" id="A0A8C1YE10"/>
<feature type="domain" description="INO80 complex subunit E N-terminal" evidence="2">
    <location>
        <begin position="10"/>
        <end position="57"/>
    </location>
</feature>
<dbReference type="PANTHER" id="PTHR21812">
    <property type="entry name" value="INO80 COMPLEX SUBUNIT E"/>
    <property type="match status" value="1"/>
</dbReference>
<feature type="compositionally biased region" description="Basic and acidic residues" evidence="1">
    <location>
        <begin position="81"/>
        <end position="90"/>
    </location>
</feature>
<dbReference type="GO" id="GO:0031011">
    <property type="term" value="C:Ino80 complex"/>
    <property type="evidence" value="ECO:0007669"/>
    <property type="project" value="InterPro"/>
</dbReference>
<evidence type="ECO:0000313" key="3">
    <source>
        <dbReference type="Ensembl" id="ENSCCRP00010121534.1"/>
    </source>
</evidence>
<proteinExistence type="predicted"/>
<evidence type="ECO:0000256" key="1">
    <source>
        <dbReference type="SAM" id="MobiDB-lite"/>
    </source>
</evidence>